<dbReference type="AlphaFoldDB" id="A0A4Z2E6F0"/>
<dbReference type="EMBL" id="SRLO01016183">
    <property type="protein sequence ID" value="TNN24170.1"/>
    <property type="molecule type" value="Genomic_DNA"/>
</dbReference>
<proteinExistence type="predicted"/>
<name>A0A4Z2E6F0_9TELE</name>
<evidence type="ECO:0000313" key="2">
    <source>
        <dbReference type="Proteomes" id="UP000314294"/>
    </source>
</evidence>
<sequence>MSLNRRVSSPELERHRADMEVSAELTQRFNSGDGAPLGGEDPLVDLSLCGPLRAHCLLCGARRLKRL</sequence>
<accession>A0A4Z2E6F0</accession>
<organism evidence="1 2">
    <name type="scientific">Liparis tanakae</name>
    <name type="common">Tanaka's snailfish</name>
    <dbReference type="NCBI Taxonomy" id="230148"/>
    <lineage>
        <taxon>Eukaryota</taxon>
        <taxon>Metazoa</taxon>
        <taxon>Chordata</taxon>
        <taxon>Craniata</taxon>
        <taxon>Vertebrata</taxon>
        <taxon>Euteleostomi</taxon>
        <taxon>Actinopterygii</taxon>
        <taxon>Neopterygii</taxon>
        <taxon>Teleostei</taxon>
        <taxon>Neoteleostei</taxon>
        <taxon>Acanthomorphata</taxon>
        <taxon>Eupercaria</taxon>
        <taxon>Perciformes</taxon>
        <taxon>Cottioidei</taxon>
        <taxon>Cottales</taxon>
        <taxon>Liparidae</taxon>
        <taxon>Liparis</taxon>
    </lineage>
</organism>
<keyword evidence="2" id="KW-1185">Reference proteome</keyword>
<reference evidence="1 2" key="1">
    <citation type="submission" date="2019-03" db="EMBL/GenBank/DDBJ databases">
        <title>First draft genome of Liparis tanakae, snailfish: a comprehensive survey of snailfish specific genes.</title>
        <authorList>
            <person name="Kim W."/>
            <person name="Song I."/>
            <person name="Jeong J.-H."/>
            <person name="Kim D."/>
            <person name="Kim S."/>
            <person name="Ryu S."/>
            <person name="Song J.Y."/>
            <person name="Lee S.K."/>
        </authorList>
    </citation>
    <scope>NUCLEOTIDE SEQUENCE [LARGE SCALE GENOMIC DNA]</scope>
    <source>
        <tissue evidence="1">Muscle</tissue>
    </source>
</reference>
<dbReference type="Proteomes" id="UP000314294">
    <property type="component" value="Unassembled WGS sequence"/>
</dbReference>
<comment type="caution">
    <text evidence="1">The sequence shown here is derived from an EMBL/GenBank/DDBJ whole genome shotgun (WGS) entry which is preliminary data.</text>
</comment>
<gene>
    <name evidence="1" type="ORF">EYF80_065707</name>
</gene>
<evidence type="ECO:0000313" key="1">
    <source>
        <dbReference type="EMBL" id="TNN24170.1"/>
    </source>
</evidence>
<protein>
    <submittedName>
        <fullName evidence="1">Uncharacterized protein</fullName>
    </submittedName>
</protein>